<keyword evidence="2" id="KW-1185">Reference proteome</keyword>
<reference evidence="2" key="1">
    <citation type="journal article" date="2019" name="Int. J. Syst. Evol. Microbiol.">
        <title>The Global Catalogue of Microorganisms (GCM) 10K type strain sequencing project: providing services to taxonomists for standard genome sequencing and annotation.</title>
        <authorList>
            <consortium name="The Broad Institute Genomics Platform"/>
            <consortium name="The Broad Institute Genome Sequencing Center for Infectious Disease"/>
            <person name="Wu L."/>
            <person name="Ma J."/>
        </authorList>
    </citation>
    <scope>NUCLEOTIDE SEQUENCE [LARGE SCALE GENOMIC DNA]</scope>
    <source>
        <strain evidence="2">KCTC 42423</strain>
    </source>
</reference>
<sequence>MSIDEKILNEGLAQSMEFGDNWLVDVDERLKEKFPKLSESELKDCDKLFREINTYAHDLVRNTIKMKQEISFISIVRFNEKLIAKYQWINSSNLSRLYSQSCYYALK</sequence>
<accession>A0ABW5N8E6</accession>
<name>A0ABW5N8E6_9FLAO</name>
<dbReference type="RefSeq" id="WP_176027554.1">
    <property type="nucleotide sequence ID" value="NZ_JBHSJV010000001.1"/>
</dbReference>
<proteinExistence type="predicted"/>
<dbReference type="EMBL" id="JBHULX010000027">
    <property type="protein sequence ID" value="MFD2591892.1"/>
    <property type="molecule type" value="Genomic_DNA"/>
</dbReference>
<comment type="caution">
    <text evidence="1">The sequence shown here is derived from an EMBL/GenBank/DDBJ whole genome shotgun (WGS) entry which is preliminary data.</text>
</comment>
<protein>
    <submittedName>
        <fullName evidence="1">Uncharacterized protein</fullName>
    </submittedName>
</protein>
<gene>
    <name evidence="1" type="ORF">ACFSTE_13730</name>
</gene>
<organism evidence="1 2">
    <name type="scientific">Aquimarina hainanensis</name>
    <dbReference type="NCBI Taxonomy" id="1578017"/>
    <lineage>
        <taxon>Bacteria</taxon>
        <taxon>Pseudomonadati</taxon>
        <taxon>Bacteroidota</taxon>
        <taxon>Flavobacteriia</taxon>
        <taxon>Flavobacteriales</taxon>
        <taxon>Flavobacteriaceae</taxon>
        <taxon>Aquimarina</taxon>
    </lineage>
</organism>
<dbReference type="Proteomes" id="UP001597459">
    <property type="component" value="Unassembled WGS sequence"/>
</dbReference>
<evidence type="ECO:0000313" key="1">
    <source>
        <dbReference type="EMBL" id="MFD2591892.1"/>
    </source>
</evidence>
<evidence type="ECO:0000313" key="2">
    <source>
        <dbReference type="Proteomes" id="UP001597459"/>
    </source>
</evidence>